<feature type="transmembrane region" description="Helical" evidence="6">
    <location>
        <begin position="339"/>
        <end position="360"/>
    </location>
</feature>
<dbReference type="EMBL" id="JABBGA010000052">
    <property type="protein sequence ID" value="NML29122.1"/>
    <property type="molecule type" value="Genomic_DNA"/>
</dbReference>
<name>A0A848GDE6_9RHOO</name>
<feature type="transmembrane region" description="Helical" evidence="6">
    <location>
        <begin position="254"/>
        <end position="278"/>
    </location>
</feature>
<evidence type="ECO:0000256" key="3">
    <source>
        <dbReference type="ARBA" id="ARBA00022692"/>
    </source>
</evidence>
<evidence type="ECO:0000256" key="1">
    <source>
        <dbReference type="ARBA" id="ARBA00004651"/>
    </source>
</evidence>
<feature type="transmembrane region" description="Helical" evidence="6">
    <location>
        <begin position="221"/>
        <end position="242"/>
    </location>
</feature>
<evidence type="ECO:0000256" key="6">
    <source>
        <dbReference type="SAM" id="Phobius"/>
    </source>
</evidence>
<protein>
    <submittedName>
        <fullName evidence="7">Oligosaccharide flippase family protein</fullName>
    </submittedName>
</protein>
<feature type="transmembrane region" description="Helical" evidence="6">
    <location>
        <begin position="44"/>
        <end position="63"/>
    </location>
</feature>
<evidence type="ECO:0000256" key="2">
    <source>
        <dbReference type="ARBA" id="ARBA00022475"/>
    </source>
</evidence>
<feature type="transmembrane region" description="Helical" evidence="6">
    <location>
        <begin position="179"/>
        <end position="200"/>
    </location>
</feature>
<feature type="transmembrane region" description="Helical" evidence="6">
    <location>
        <begin position="392"/>
        <end position="411"/>
    </location>
</feature>
<feature type="transmembrane region" description="Helical" evidence="6">
    <location>
        <begin position="111"/>
        <end position="134"/>
    </location>
</feature>
<proteinExistence type="predicted"/>
<keyword evidence="3 6" id="KW-0812">Transmembrane</keyword>
<comment type="caution">
    <text evidence="7">The sequence shown here is derived from an EMBL/GenBank/DDBJ whole genome shotgun (WGS) entry which is preliminary data.</text>
</comment>
<keyword evidence="8" id="KW-1185">Reference proteome</keyword>
<evidence type="ECO:0000256" key="4">
    <source>
        <dbReference type="ARBA" id="ARBA00022989"/>
    </source>
</evidence>
<organism evidence="7 8">
    <name type="scientific">Zoogloea dura</name>
    <dbReference type="NCBI Taxonomy" id="2728840"/>
    <lineage>
        <taxon>Bacteria</taxon>
        <taxon>Pseudomonadati</taxon>
        <taxon>Pseudomonadota</taxon>
        <taxon>Betaproteobacteria</taxon>
        <taxon>Rhodocyclales</taxon>
        <taxon>Zoogloeaceae</taxon>
        <taxon>Zoogloea</taxon>
    </lineage>
</organism>
<dbReference type="Proteomes" id="UP000580043">
    <property type="component" value="Unassembled WGS sequence"/>
</dbReference>
<evidence type="ECO:0000313" key="7">
    <source>
        <dbReference type="EMBL" id="NML29122.1"/>
    </source>
</evidence>
<feature type="transmembrane region" description="Helical" evidence="6">
    <location>
        <begin position="367"/>
        <end position="386"/>
    </location>
</feature>
<keyword evidence="4 6" id="KW-1133">Transmembrane helix</keyword>
<evidence type="ECO:0000256" key="5">
    <source>
        <dbReference type="ARBA" id="ARBA00023136"/>
    </source>
</evidence>
<evidence type="ECO:0000313" key="8">
    <source>
        <dbReference type="Proteomes" id="UP000580043"/>
    </source>
</evidence>
<dbReference type="InterPro" id="IPR050833">
    <property type="entry name" value="Poly_Biosynth_Transport"/>
</dbReference>
<feature type="transmembrane region" description="Helical" evidence="6">
    <location>
        <begin position="155"/>
        <end position="173"/>
    </location>
</feature>
<comment type="subcellular location">
    <subcellularLocation>
        <location evidence="1">Cell membrane</location>
        <topology evidence="1">Multi-pass membrane protein</topology>
    </subcellularLocation>
</comment>
<dbReference type="Pfam" id="PF01943">
    <property type="entry name" value="Polysacc_synt"/>
    <property type="match status" value="1"/>
</dbReference>
<dbReference type="PANTHER" id="PTHR30250">
    <property type="entry name" value="PST FAMILY PREDICTED COLANIC ACID TRANSPORTER"/>
    <property type="match status" value="1"/>
</dbReference>
<dbReference type="PANTHER" id="PTHR30250:SF11">
    <property type="entry name" value="O-ANTIGEN TRANSPORTER-RELATED"/>
    <property type="match status" value="1"/>
</dbReference>
<feature type="transmembrane region" description="Helical" evidence="6">
    <location>
        <begin position="12"/>
        <end position="32"/>
    </location>
</feature>
<keyword evidence="5 6" id="KW-0472">Membrane</keyword>
<dbReference type="AlphaFoldDB" id="A0A848GDE6"/>
<reference evidence="7 8" key="1">
    <citation type="submission" date="2020-04" db="EMBL/GenBank/DDBJ databases">
        <title>Zoogloea sp. G-4-1-14 isolated from soil.</title>
        <authorList>
            <person name="Dahal R.H."/>
        </authorList>
    </citation>
    <scope>NUCLEOTIDE SEQUENCE [LARGE SCALE GENOMIC DNA]</scope>
    <source>
        <strain evidence="7 8">G-4-1-14</strain>
    </source>
</reference>
<gene>
    <name evidence="7" type="ORF">HHL15_25595</name>
</gene>
<dbReference type="GO" id="GO:0005886">
    <property type="term" value="C:plasma membrane"/>
    <property type="evidence" value="ECO:0007669"/>
    <property type="project" value="UniProtKB-SubCell"/>
</dbReference>
<sequence>MSDSNAKSLVTVVKLVLAMGGGAGLVFLNQLILAKYLDVESYGLLSSSLAILNVLSPIAGYGIGGLWLRLSAKRVKVRPHTVKASLLIALASSCIAVLVAVFLAVCTKGPYSLEAIVVFILLPVMFNQASLALMTSVAQSVRRYSDVGLAQMAPHVGRLVSGGVGAGLLSSLYVTAWGYALTAFIVFVYQIFYVVKWVGVEWGEIRAKVVSPRYFKRVLRASTPYALNLIFSFALVQIPVYLASVKFGNYYSGQFAICVAILQLLYIVPNAVFGQYLLPVFHRMARGDRNGLVRMYRKSALYVVAVAAVLAVAVAVIVPKVISHAFGEKYGLAADYLPVLVLAVPLRSWSTAVGAVLLAVNETKGKLIAMLLAVFAQVGFILYPLSQAALPVIVGSVVAAEVTLLVAYIVVASRKLGVRSIFLAKNCG</sequence>
<feature type="transmembrane region" description="Helical" evidence="6">
    <location>
        <begin position="299"/>
        <end position="319"/>
    </location>
</feature>
<accession>A0A848GDE6</accession>
<dbReference type="RefSeq" id="WP_169148613.1">
    <property type="nucleotide sequence ID" value="NZ_JABBGA010000052.1"/>
</dbReference>
<feature type="transmembrane region" description="Helical" evidence="6">
    <location>
        <begin position="84"/>
        <end position="105"/>
    </location>
</feature>
<keyword evidence="2" id="KW-1003">Cell membrane</keyword>
<dbReference type="InterPro" id="IPR002797">
    <property type="entry name" value="Polysacc_synth"/>
</dbReference>